<dbReference type="InterPro" id="IPR011008">
    <property type="entry name" value="Dimeric_a/b-barrel"/>
</dbReference>
<evidence type="ECO:0000259" key="1">
    <source>
        <dbReference type="Pfam" id="PF03992"/>
    </source>
</evidence>
<dbReference type="SUPFAM" id="SSF54909">
    <property type="entry name" value="Dimeric alpha+beta barrel"/>
    <property type="match status" value="1"/>
</dbReference>
<organism evidence="2 3">
    <name type="scientific">Ferrovibrio terrae</name>
    <dbReference type="NCBI Taxonomy" id="2594003"/>
    <lineage>
        <taxon>Bacteria</taxon>
        <taxon>Pseudomonadati</taxon>
        <taxon>Pseudomonadota</taxon>
        <taxon>Alphaproteobacteria</taxon>
        <taxon>Rhodospirillales</taxon>
        <taxon>Rhodospirillaceae</taxon>
        <taxon>Ferrovibrio</taxon>
    </lineage>
</organism>
<accession>A0A516GXF9</accession>
<dbReference type="RefSeq" id="WP_144067156.1">
    <property type="nucleotide sequence ID" value="NZ_CP041636.1"/>
</dbReference>
<sequence length="104" mass="11447">MIVRVWSTAYTPGRIADFIAFAAERLQPFFRDQDGCLACFFTHDEQEWRTITFWRDAVAVGAVKDSAVYAAILSDLVASGLLVGSQQVRKLKYAGGGLYGPLPS</sequence>
<dbReference type="Gene3D" id="3.30.70.100">
    <property type="match status" value="1"/>
</dbReference>
<dbReference type="AlphaFoldDB" id="A0A516GXF9"/>
<dbReference type="Pfam" id="PF03992">
    <property type="entry name" value="ABM"/>
    <property type="match status" value="1"/>
</dbReference>
<dbReference type="Proteomes" id="UP000317496">
    <property type="component" value="Chromosome"/>
</dbReference>
<feature type="domain" description="ABM" evidence="1">
    <location>
        <begin position="2"/>
        <end position="71"/>
    </location>
</feature>
<keyword evidence="3" id="KW-1185">Reference proteome</keyword>
<dbReference type="EMBL" id="CP041636">
    <property type="protein sequence ID" value="QDO96175.1"/>
    <property type="molecule type" value="Genomic_DNA"/>
</dbReference>
<protein>
    <recommendedName>
        <fullName evidence="1">ABM domain-containing protein</fullName>
    </recommendedName>
</protein>
<reference evidence="2 3" key="1">
    <citation type="submission" date="2019-07" db="EMBL/GenBank/DDBJ databases">
        <title>Genome sequencing for Ferrovibrio sp. K5.</title>
        <authorList>
            <person name="Park S.-J."/>
        </authorList>
    </citation>
    <scope>NUCLEOTIDE SEQUENCE [LARGE SCALE GENOMIC DNA]</scope>
    <source>
        <strain evidence="2 3">K5</strain>
    </source>
</reference>
<dbReference type="KEGG" id="fer:FNB15_02255"/>
<gene>
    <name evidence="2" type="ORF">FNB15_02255</name>
</gene>
<dbReference type="OrthoDB" id="9799092at2"/>
<evidence type="ECO:0000313" key="3">
    <source>
        <dbReference type="Proteomes" id="UP000317496"/>
    </source>
</evidence>
<name>A0A516GXF9_9PROT</name>
<proteinExistence type="predicted"/>
<evidence type="ECO:0000313" key="2">
    <source>
        <dbReference type="EMBL" id="QDO96175.1"/>
    </source>
</evidence>
<dbReference type="InterPro" id="IPR007138">
    <property type="entry name" value="ABM_dom"/>
</dbReference>